<dbReference type="STRING" id="768671.ThimaDRAFT_1958"/>
<keyword evidence="3" id="KW-1185">Reference proteome</keyword>
<evidence type="ECO:0000313" key="2">
    <source>
        <dbReference type="EMBL" id="EGV18540.1"/>
    </source>
</evidence>
<gene>
    <name evidence="2" type="ORF">ThimaDRAFT_1958</name>
</gene>
<reference evidence="2 3" key="1">
    <citation type="submission" date="2011-06" db="EMBL/GenBank/DDBJ databases">
        <title>The draft genome of Thiocapsa marina 5811.</title>
        <authorList>
            <consortium name="US DOE Joint Genome Institute (JGI-PGF)"/>
            <person name="Lucas S."/>
            <person name="Han J."/>
            <person name="Cheng J.-F."/>
            <person name="Goodwin L."/>
            <person name="Pitluck S."/>
            <person name="Peters L."/>
            <person name="Land M.L."/>
            <person name="Hauser L."/>
            <person name="Vogl K."/>
            <person name="Liu Z."/>
            <person name="Imhoff J."/>
            <person name="Thiel V."/>
            <person name="Frigaard N.-U."/>
            <person name="Bryant D."/>
            <person name="Woyke T.J."/>
        </authorList>
    </citation>
    <scope>NUCLEOTIDE SEQUENCE [LARGE SCALE GENOMIC DNA]</scope>
    <source>
        <strain evidence="2 3">5811</strain>
    </source>
</reference>
<dbReference type="Proteomes" id="UP000005459">
    <property type="component" value="Unassembled WGS sequence"/>
</dbReference>
<organism evidence="2 3">
    <name type="scientific">Thiocapsa marina 5811</name>
    <dbReference type="NCBI Taxonomy" id="768671"/>
    <lineage>
        <taxon>Bacteria</taxon>
        <taxon>Pseudomonadati</taxon>
        <taxon>Pseudomonadota</taxon>
        <taxon>Gammaproteobacteria</taxon>
        <taxon>Chromatiales</taxon>
        <taxon>Chromatiaceae</taxon>
        <taxon>Thiocapsa</taxon>
    </lineage>
</organism>
<dbReference type="EMBL" id="AFWV01000006">
    <property type="protein sequence ID" value="EGV18540.1"/>
    <property type="molecule type" value="Genomic_DNA"/>
</dbReference>
<dbReference type="Gene3D" id="3.40.50.1820">
    <property type="entry name" value="alpha/beta hydrolase"/>
    <property type="match status" value="1"/>
</dbReference>
<dbReference type="InterPro" id="IPR000073">
    <property type="entry name" value="AB_hydrolase_1"/>
</dbReference>
<proteinExistence type="predicted"/>
<sequence>MMDQTQRAPQTRVRERVVNFGRSTPLTGVLSYRSAATARRSPCVVILNAGVVRKSGPNNLNSFLARRFAENGYTAFRFDFAGVGDSPNRQDRLPLKEGVLQDITECLDVLEGLCGTREFVLLGLCSGADNGLRAARVEAGRVVGLVMLDPTVFRTKRWYLVKVWKRAASIDFWKSLVLLRHRWIGLMRDRVRGREPVACDLARLEEPELYTIGLQDRREISECLREVRERGVRLCFAFTGGWSEIYNYRTQLFHVYPELHLKEDAEVLFFPEASHTFMSDAHREALASALLRWLEGDHSQRLEPEVPPAIRAVSV</sequence>
<dbReference type="InterPro" id="IPR029058">
    <property type="entry name" value="AB_hydrolase_fold"/>
</dbReference>
<evidence type="ECO:0000259" key="1">
    <source>
        <dbReference type="Pfam" id="PF12697"/>
    </source>
</evidence>
<protein>
    <recommendedName>
        <fullName evidence="1">AB hydrolase-1 domain-containing protein</fullName>
    </recommendedName>
</protein>
<dbReference type="SUPFAM" id="SSF53474">
    <property type="entry name" value="alpha/beta-Hydrolases"/>
    <property type="match status" value="1"/>
</dbReference>
<dbReference type="eggNOG" id="COG1073">
    <property type="taxonomic scope" value="Bacteria"/>
</dbReference>
<name>F9UAS2_9GAMM</name>
<accession>F9UAS2</accession>
<dbReference type="Pfam" id="PF12697">
    <property type="entry name" value="Abhydrolase_6"/>
    <property type="match status" value="1"/>
</dbReference>
<dbReference type="AlphaFoldDB" id="F9UAS2"/>
<evidence type="ECO:0000313" key="3">
    <source>
        <dbReference type="Proteomes" id="UP000005459"/>
    </source>
</evidence>
<feature type="domain" description="AB hydrolase-1" evidence="1">
    <location>
        <begin position="63"/>
        <end position="288"/>
    </location>
</feature>